<sequence length="125" mass="13376">MFGVAPFDLFVASGTIGTLILLLVYALATIGAAKLLFLSGERQVAAWEVVVPFLALVVIGYTLLRNVYPYPTDAGAWYPIIAALWVIAGILLTFVRYTATQRAGERLMGEEGLAAGPGSRTEGNR</sequence>
<name>A0A6J4PXL7_9ACTN</name>
<keyword evidence="1" id="KW-0472">Membrane</keyword>
<evidence type="ECO:0000313" key="2">
    <source>
        <dbReference type="EMBL" id="CAA9427448.1"/>
    </source>
</evidence>
<evidence type="ECO:0000256" key="1">
    <source>
        <dbReference type="SAM" id="Phobius"/>
    </source>
</evidence>
<keyword evidence="1" id="KW-0812">Transmembrane</keyword>
<feature type="transmembrane region" description="Helical" evidence="1">
    <location>
        <begin position="44"/>
        <end position="64"/>
    </location>
</feature>
<feature type="transmembrane region" description="Helical" evidence="1">
    <location>
        <begin position="76"/>
        <end position="99"/>
    </location>
</feature>
<protein>
    <submittedName>
        <fullName evidence="2">Uncharacterized protein</fullName>
    </submittedName>
</protein>
<organism evidence="2">
    <name type="scientific">uncultured Rubrobacteraceae bacterium</name>
    <dbReference type="NCBI Taxonomy" id="349277"/>
    <lineage>
        <taxon>Bacteria</taxon>
        <taxon>Bacillati</taxon>
        <taxon>Actinomycetota</taxon>
        <taxon>Rubrobacteria</taxon>
        <taxon>Rubrobacterales</taxon>
        <taxon>Rubrobacteraceae</taxon>
        <taxon>environmental samples</taxon>
    </lineage>
</organism>
<proteinExistence type="predicted"/>
<dbReference type="AlphaFoldDB" id="A0A6J4PXL7"/>
<reference evidence="2" key="1">
    <citation type="submission" date="2020-02" db="EMBL/GenBank/DDBJ databases">
        <authorList>
            <person name="Meier V. D."/>
        </authorList>
    </citation>
    <scope>NUCLEOTIDE SEQUENCE</scope>
    <source>
        <strain evidence="2">AVDCRST_MAG82</strain>
    </source>
</reference>
<keyword evidence="1" id="KW-1133">Transmembrane helix</keyword>
<feature type="transmembrane region" description="Helical" evidence="1">
    <location>
        <begin position="12"/>
        <end position="37"/>
    </location>
</feature>
<gene>
    <name evidence="2" type="ORF">AVDCRST_MAG82-1857</name>
</gene>
<dbReference type="EMBL" id="CADCVA010000264">
    <property type="protein sequence ID" value="CAA9427448.1"/>
    <property type="molecule type" value="Genomic_DNA"/>
</dbReference>
<accession>A0A6J4PXL7</accession>